<dbReference type="InParanoid" id="A0A0D0A835"/>
<accession>A0A0D0A835</accession>
<reference evidence="3" key="2">
    <citation type="submission" date="2015-01" db="EMBL/GenBank/DDBJ databases">
        <title>Evolutionary Origins and Diversification of the Mycorrhizal Mutualists.</title>
        <authorList>
            <consortium name="DOE Joint Genome Institute"/>
            <consortium name="Mycorrhizal Genomics Consortium"/>
            <person name="Kohler A."/>
            <person name="Kuo A."/>
            <person name="Nagy L.G."/>
            <person name="Floudas D."/>
            <person name="Copeland A."/>
            <person name="Barry K.W."/>
            <person name="Cichocki N."/>
            <person name="Veneault-Fourrey C."/>
            <person name="LaButti K."/>
            <person name="Lindquist E.A."/>
            <person name="Lipzen A."/>
            <person name="Lundell T."/>
            <person name="Morin E."/>
            <person name="Murat C."/>
            <person name="Riley R."/>
            <person name="Ohm R."/>
            <person name="Sun H."/>
            <person name="Tunlid A."/>
            <person name="Henrissat B."/>
            <person name="Grigoriev I.V."/>
            <person name="Hibbett D.S."/>
            <person name="Martin F."/>
        </authorList>
    </citation>
    <scope>NUCLEOTIDE SEQUENCE [LARGE SCALE GENOMIC DNA]</scope>
    <source>
        <strain evidence="3">UH-Slu-Lm8-n1</strain>
    </source>
</reference>
<evidence type="ECO:0000256" key="1">
    <source>
        <dbReference type="SAM" id="MobiDB-lite"/>
    </source>
</evidence>
<feature type="region of interest" description="Disordered" evidence="1">
    <location>
        <begin position="310"/>
        <end position="365"/>
    </location>
</feature>
<feature type="region of interest" description="Disordered" evidence="1">
    <location>
        <begin position="452"/>
        <end position="518"/>
    </location>
</feature>
<dbReference type="AlphaFoldDB" id="A0A0D0A835"/>
<feature type="compositionally biased region" description="Low complexity" evidence="1">
    <location>
        <begin position="458"/>
        <end position="474"/>
    </location>
</feature>
<sequence>MAPTSEDGVRDLAIQLCSIITLARLTPPAHDTMLIAKHAGRIVTECMKLAPGVTVIPPIVLSCAMELSDCSKKDGAGIEIARVPNWGAIGYDDRRIMRHPQHQKAMAWMTDKGPDKIIEAVKVLKDGIDWQVIILSKAADQRDAQGQHQDVAGASTSHQLPEEEAVEQVATTRIPKLRSFGPATKKTVSGKGKGIEREKGDAESCKDNDEEMATTTAPQRRSNERGRKRRRTSYAGAEYDETLDHDFQMEGMSESSNKRLGTIYVSGGVRDDQCALCKQRGLKCTPEYSTKTGHRLASCASCHQKKTRCSYDNEPETVTRSETRARPRAKSVLSSKRARSPAASSPTSREARPSPPQSGRSINMGSPEILTSILKPSSTSSIPDQVDTTENRMEARMIALEAGLSKVFTVMDGLGKEHETLRQKVITKHPTFPIPRAPSQPVAQTPISEPFAGETQVTPSRTLPSGSPPSGSLPAAITSFRTLPLRSSPDRHSSAMPTPVRINTAQSPDDVMDFGVIP</sequence>
<evidence type="ECO:0000313" key="3">
    <source>
        <dbReference type="Proteomes" id="UP000054485"/>
    </source>
</evidence>
<feature type="compositionally biased region" description="Polar residues" evidence="1">
    <location>
        <begin position="146"/>
        <end position="159"/>
    </location>
</feature>
<dbReference type="Proteomes" id="UP000054485">
    <property type="component" value="Unassembled WGS sequence"/>
</dbReference>
<dbReference type="OrthoDB" id="2692070at2759"/>
<evidence type="ECO:0000313" key="2">
    <source>
        <dbReference type="EMBL" id="KIK34299.1"/>
    </source>
</evidence>
<gene>
    <name evidence="2" type="ORF">CY34DRAFT_110331</name>
</gene>
<evidence type="ECO:0008006" key="4">
    <source>
        <dbReference type="Google" id="ProtNLM"/>
    </source>
</evidence>
<reference evidence="2 3" key="1">
    <citation type="submission" date="2014-04" db="EMBL/GenBank/DDBJ databases">
        <authorList>
            <consortium name="DOE Joint Genome Institute"/>
            <person name="Kuo A."/>
            <person name="Ruytinx J."/>
            <person name="Rineau F."/>
            <person name="Colpaert J."/>
            <person name="Kohler A."/>
            <person name="Nagy L.G."/>
            <person name="Floudas D."/>
            <person name="Copeland A."/>
            <person name="Barry K.W."/>
            <person name="Cichocki N."/>
            <person name="Veneault-Fourrey C."/>
            <person name="LaButti K."/>
            <person name="Lindquist E.A."/>
            <person name="Lipzen A."/>
            <person name="Lundell T."/>
            <person name="Morin E."/>
            <person name="Murat C."/>
            <person name="Sun H."/>
            <person name="Tunlid A."/>
            <person name="Henrissat B."/>
            <person name="Grigoriev I.V."/>
            <person name="Hibbett D.S."/>
            <person name="Martin F."/>
            <person name="Nordberg H.P."/>
            <person name="Cantor M.N."/>
            <person name="Hua S.X."/>
        </authorList>
    </citation>
    <scope>NUCLEOTIDE SEQUENCE [LARGE SCALE GENOMIC DNA]</scope>
    <source>
        <strain evidence="2 3">UH-Slu-Lm8-n1</strain>
    </source>
</reference>
<protein>
    <recommendedName>
        <fullName evidence="4">Zn(2)-C6 fungal-type domain-containing protein</fullName>
    </recommendedName>
</protein>
<proteinExistence type="predicted"/>
<keyword evidence="3" id="KW-1185">Reference proteome</keyword>
<feature type="region of interest" description="Disordered" evidence="1">
    <location>
        <begin position="181"/>
        <end position="237"/>
    </location>
</feature>
<name>A0A0D0A835_9AGAM</name>
<feature type="region of interest" description="Disordered" evidence="1">
    <location>
        <begin position="144"/>
        <end position="163"/>
    </location>
</feature>
<dbReference type="EMBL" id="KN835775">
    <property type="protein sequence ID" value="KIK34299.1"/>
    <property type="molecule type" value="Genomic_DNA"/>
</dbReference>
<feature type="compositionally biased region" description="Basic and acidic residues" evidence="1">
    <location>
        <begin position="193"/>
        <end position="207"/>
    </location>
</feature>
<organism evidence="2 3">
    <name type="scientific">Suillus luteus UH-Slu-Lm8-n1</name>
    <dbReference type="NCBI Taxonomy" id="930992"/>
    <lineage>
        <taxon>Eukaryota</taxon>
        <taxon>Fungi</taxon>
        <taxon>Dikarya</taxon>
        <taxon>Basidiomycota</taxon>
        <taxon>Agaricomycotina</taxon>
        <taxon>Agaricomycetes</taxon>
        <taxon>Agaricomycetidae</taxon>
        <taxon>Boletales</taxon>
        <taxon>Suillineae</taxon>
        <taxon>Suillaceae</taxon>
        <taxon>Suillus</taxon>
    </lineage>
</organism>
<dbReference type="HOGENOM" id="CLU_525972_0_0_1"/>